<dbReference type="InterPro" id="IPR036188">
    <property type="entry name" value="FAD/NAD-bd_sf"/>
</dbReference>
<dbReference type="RefSeq" id="WP_118222444.1">
    <property type="nucleotide sequence ID" value="NZ_JADNIJ010000009.1"/>
</dbReference>
<evidence type="ECO:0000256" key="5">
    <source>
        <dbReference type="ARBA" id="ARBA00023014"/>
    </source>
</evidence>
<accession>A0A414L8T6</accession>
<dbReference type="EMBL" id="QSKV01000008">
    <property type="protein sequence ID" value="RHE91132.1"/>
    <property type="molecule type" value="Genomic_DNA"/>
</dbReference>
<dbReference type="Gene3D" id="3.50.50.60">
    <property type="entry name" value="FAD/NAD(P)-binding domain"/>
    <property type="match status" value="1"/>
</dbReference>
<keyword evidence="1" id="KW-0004">4Fe-4S</keyword>
<dbReference type="Proteomes" id="UP000285650">
    <property type="component" value="Unassembled WGS sequence"/>
</dbReference>
<evidence type="ECO:0000256" key="3">
    <source>
        <dbReference type="ARBA" id="ARBA00023002"/>
    </source>
</evidence>
<evidence type="ECO:0000256" key="4">
    <source>
        <dbReference type="ARBA" id="ARBA00023004"/>
    </source>
</evidence>
<proteinExistence type="predicted"/>
<protein>
    <submittedName>
        <fullName evidence="7">FAD-dependent oxidoreductase</fullName>
    </submittedName>
</protein>
<evidence type="ECO:0000313" key="8">
    <source>
        <dbReference type="Proteomes" id="UP000285650"/>
    </source>
</evidence>
<keyword evidence="4" id="KW-0408">Iron</keyword>
<keyword evidence="6" id="KW-0732">Signal</keyword>
<comment type="caution">
    <text evidence="7">The sequence shown here is derived from an EMBL/GenBank/DDBJ whole genome shotgun (WGS) entry which is preliminary data.</text>
</comment>
<evidence type="ECO:0000313" key="7">
    <source>
        <dbReference type="EMBL" id="RHE91132.1"/>
    </source>
</evidence>
<evidence type="ECO:0000256" key="6">
    <source>
        <dbReference type="SAM" id="SignalP"/>
    </source>
</evidence>
<gene>
    <name evidence="7" type="ORF">DW712_13585</name>
</gene>
<dbReference type="GO" id="GO:0051539">
    <property type="term" value="F:4 iron, 4 sulfur cluster binding"/>
    <property type="evidence" value="ECO:0007669"/>
    <property type="project" value="UniProtKB-KW"/>
</dbReference>
<feature type="chain" id="PRO_5019037385" evidence="6">
    <location>
        <begin position="27"/>
        <end position="461"/>
    </location>
</feature>
<organism evidence="7 8">
    <name type="scientific">Bacteroides intestinalis</name>
    <dbReference type="NCBI Taxonomy" id="329854"/>
    <lineage>
        <taxon>Bacteria</taxon>
        <taxon>Pseudomonadati</taxon>
        <taxon>Bacteroidota</taxon>
        <taxon>Bacteroidia</taxon>
        <taxon>Bacteroidales</taxon>
        <taxon>Bacteroidaceae</taxon>
        <taxon>Bacteroides</taxon>
    </lineage>
</organism>
<evidence type="ECO:0000256" key="2">
    <source>
        <dbReference type="ARBA" id="ARBA00022723"/>
    </source>
</evidence>
<keyword evidence="3" id="KW-0560">Oxidoreductase</keyword>
<evidence type="ECO:0000256" key="1">
    <source>
        <dbReference type="ARBA" id="ARBA00022485"/>
    </source>
</evidence>
<name>A0A414L8T6_9BACE</name>
<keyword evidence="5" id="KW-0411">Iron-sulfur</keyword>
<dbReference type="GO" id="GO:0016491">
    <property type="term" value="F:oxidoreductase activity"/>
    <property type="evidence" value="ECO:0007669"/>
    <property type="project" value="UniProtKB-KW"/>
</dbReference>
<dbReference type="GO" id="GO:0046872">
    <property type="term" value="F:metal ion binding"/>
    <property type="evidence" value="ECO:0007669"/>
    <property type="project" value="UniProtKB-KW"/>
</dbReference>
<dbReference type="PRINTS" id="PR00469">
    <property type="entry name" value="PNDRDTASEII"/>
</dbReference>
<reference evidence="7 8" key="1">
    <citation type="submission" date="2018-08" db="EMBL/GenBank/DDBJ databases">
        <title>A genome reference for cultivated species of the human gut microbiota.</title>
        <authorList>
            <person name="Zou Y."/>
            <person name="Xue W."/>
            <person name="Luo G."/>
        </authorList>
    </citation>
    <scope>NUCLEOTIDE SEQUENCE [LARGE SCALE GENOMIC DNA]</scope>
    <source>
        <strain evidence="7 8">AM27-17</strain>
    </source>
</reference>
<sequence length="461" mass="50109">MIKRRDFLKKSGMIAMAAAFPGIINAEVETTEESAVLNKNKIKVNNQWDVIVVGGGPAGCAAATAAAREGAKVLIIESTGALGGMGTSGLLNAWCPFTDKEKIIYKGIAEKVFMEAKKGVPHARGYDWVPINTEYLKVVYDDLVMSQGVSVLFFSNMAAVEMKNKETVDAIIVANKAGLTAYKAKLFIDCTGDGDLAVWAGADFDMGDDKGDVQEGSLCFALSNIDPYEFSLIGTVQSSKKDSPIFKIIESGKYNLIKDYHINDKYAGPGYLAFNAGHVKVNSIDPASLSSAMITGRKIARQFQEGLAEYEPKTFASSYLAATAALMGVRESRRIKCDYTFTLEDWLDRKEFEDGIGRNSYYIDVHKEDATKYPKYGKGESHGIPLRCLLPVGLKNVFVAGRCISTDHYAHGSLRVMPPALVTGEAVGTAAGLIYKAGTIDVHSIDVTRLRIRLKEMGQLL</sequence>
<keyword evidence="2" id="KW-0479">Metal-binding</keyword>
<dbReference type="PANTHER" id="PTHR43498:SF1">
    <property type="entry name" value="COB--COM HETERODISULFIDE REDUCTASE IRON-SULFUR SUBUNIT A"/>
    <property type="match status" value="1"/>
</dbReference>
<dbReference type="PANTHER" id="PTHR43498">
    <property type="entry name" value="FERREDOXIN:COB-COM HETERODISULFIDE REDUCTASE SUBUNIT A"/>
    <property type="match status" value="1"/>
</dbReference>
<dbReference type="InterPro" id="IPR039650">
    <property type="entry name" value="HdrA-like"/>
</dbReference>
<dbReference type="SUPFAM" id="SSF51905">
    <property type="entry name" value="FAD/NAD(P)-binding domain"/>
    <property type="match status" value="1"/>
</dbReference>
<feature type="signal peptide" evidence="6">
    <location>
        <begin position="1"/>
        <end position="26"/>
    </location>
</feature>
<dbReference type="AlphaFoldDB" id="A0A414L8T6"/>
<dbReference type="Pfam" id="PF12831">
    <property type="entry name" value="FAD_oxidored"/>
    <property type="match status" value="1"/>
</dbReference>